<dbReference type="Proteomes" id="UP000070089">
    <property type="component" value="Unassembled WGS sequence"/>
</dbReference>
<dbReference type="OrthoDB" id="10253996at2759"/>
<sequence length="105" mass="11838">MLALVEDKARGLYTEGIRLNNEIQQLNERIAEMQELIDALTIRLDRLRKKTASDVVRQSKNGEVTFLRLKLTGVAHSTVLFINFCSLIAIVCILLLQALQSSIVQ</sequence>
<keyword evidence="1" id="KW-0175">Coiled coil</keyword>
<feature type="transmembrane region" description="Helical" evidence="2">
    <location>
        <begin position="78"/>
        <end position="99"/>
    </location>
</feature>
<dbReference type="VEuPathDB" id="GiardiaDB:QR46_3287"/>
<dbReference type="AlphaFoldDB" id="A0A132NRQ7"/>
<comment type="caution">
    <text evidence="3">The sequence shown here is derived from an EMBL/GenBank/DDBJ whole genome shotgun (WGS) entry which is preliminary data.</text>
</comment>
<name>A0A132NRQ7_GIAIN</name>
<evidence type="ECO:0000313" key="3">
    <source>
        <dbReference type="EMBL" id="KWX12730.1"/>
    </source>
</evidence>
<dbReference type="EMBL" id="JXTI01000102">
    <property type="protein sequence ID" value="KWX12730.1"/>
    <property type="molecule type" value="Genomic_DNA"/>
</dbReference>
<evidence type="ECO:0000313" key="4">
    <source>
        <dbReference type="Proteomes" id="UP000070089"/>
    </source>
</evidence>
<keyword evidence="2" id="KW-0812">Transmembrane</keyword>
<keyword evidence="2" id="KW-1133">Transmembrane helix</keyword>
<reference evidence="3 4" key="1">
    <citation type="journal article" date="2015" name="Mol. Biochem. Parasitol.">
        <title>Identification of polymorphic genes for use in assemblage B genotyping assays through comparative genomics of multiple assemblage B Giardia duodenalis isolates.</title>
        <authorList>
            <person name="Wielinga C."/>
            <person name="Thompson R.C."/>
            <person name="Monis P."/>
            <person name="Ryan U."/>
        </authorList>
    </citation>
    <scope>NUCLEOTIDE SEQUENCE [LARGE SCALE GENOMIC DNA]</scope>
    <source>
        <strain evidence="3 4">BAH15c1</strain>
    </source>
</reference>
<protein>
    <submittedName>
        <fullName evidence="3">Uncharacterized protein</fullName>
    </submittedName>
</protein>
<proteinExistence type="predicted"/>
<gene>
    <name evidence="3" type="ORF">QR46_3287</name>
</gene>
<organism evidence="3 4">
    <name type="scientific">Giardia duodenalis assemblage B</name>
    <dbReference type="NCBI Taxonomy" id="1394984"/>
    <lineage>
        <taxon>Eukaryota</taxon>
        <taxon>Metamonada</taxon>
        <taxon>Diplomonadida</taxon>
        <taxon>Hexamitidae</taxon>
        <taxon>Giardiinae</taxon>
        <taxon>Giardia</taxon>
    </lineage>
</organism>
<accession>A0A132NRQ7</accession>
<feature type="coiled-coil region" evidence="1">
    <location>
        <begin position="16"/>
        <end position="50"/>
    </location>
</feature>
<evidence type="ECO:0000256" key="2">
    <source>
        <dbReference type="SAM" id="Phobius"/>
    </source>
</evidence>
<evidence type="ECO:0000256" key="1">
    <source>
        <dbReference type="SAM" id="Coils"/>
    </source>
</evidence>
<keyword evidence="2" id="KW-0472">Membrane</keyword>